<dbReference type="EMBL" id="LVXZ01000013">
    <property type="protein sequence ID" value="OAP93277.1"/>
    <property type="molecule type" value="Genomic_DNA"/>
</dbReference>
<accession>A0A179BND8</accession>
<sequence>MNKKTLTKVSGDAGLDYKIHFPDGTRATIQNILSSIENRRRYLQNFHKASGLTCDCQTPGVPVRVGRRQIPSETYYLYPATHADRLRHKEDCPLRTADHQRPGPHEQGAETLDKTLESEAEESTDLVVHIEASGAYLTKMMEWMWSTSLLNARNPKYAPRDYDAVRKKLLQAAATVRFTNDERLTEKWWMPQRFTKGKKVEINQAARTFAEQVAEQGPDRWGVMIAKVRAARIQKKQATISLAHTMLDLHITIDTATAPKPGDIIIARVCKRAGESGLTALEWAAFPVTEAWIPALSEHERTLLSALEERNASYVKPLPTTWHVNEDIRVPNCILRHHEHSIWMFIDETQDQADQPLKAQRKTWRWNTTQFSTLPELPN</sequence>
<dbReference type="InterPro" id="IPR009553">
    <property type="entry name" value="DUF1173"/>
</dbReference>
<keyword evidence="2" id="KW-1185">Reference proteome</keyword>
<gene>
    <name evidence="1" type="ORF">A4H96_01585</name>
</gene>
<comment type="caution">
    <text evidence="1">The sequence shown here is derived from an EMBL/GenBank/DDBJ whole genome shotgun (WGS) entry which is preliminary data.</text>
</comment>
<proteinExistence type="predicted"/>
<evidence type="ECO:0008006" key="3">
    <source>
        <dbReference type="Google" id="ProtNLM"/>
    </source>
</evidence>
<evidence type="ECO:0000313" key="2">
    <source>
        <dbReference type="Proteomes" id="UP000078302"/>
    </source>
</evidence>
<dbReference type="Proteomes" id="UP000078302">
    <property type="component" value="Unassembled WGS sequence"/>
</dbReference>
<protein>
    <recommendedName>
        <fullName evidence="3">DUF1173 family protein</fullName>
    </recommendedName>
</protein>
<dbReference type="AlphaFoldDB" id="A0A179BND8"/>
<dbReference type="RefSeq" id="WP_064217966.1">
    <property type="nucleotide sequence ID" value="NZ_LVXZ01000013.1"/>
</dbReference>
<organism evidence="1 2">
    <name type="scientific">Acidithiobacillus ferrooxidans</name>
    <name type="common">Thiobacillus ferrooxidans</name>
    <dbReference type="NCBI Taxonomy" id="920"/>
    <lineage>
        <taxon>Bacteria</taxon>
        <taxon>Pseudomonadati</taxon>
        <taxon>Pseudomonadota</taxon>
        <taxon>Acidithiobacillia</taxon>
        <taxon>Acidithiobacillales</taxon>
        <taxon>Acidithiobacillaceae</taxon>
        <taxon>Acidithiobacillus</taxon>
    </lineage>
</organism>
<name>A0A179BND8_ACIFR</name>
<evidence type="ECO:0000313" key="1">
    <source>
        <dbReference type="EMBL" id="OAP93277.1"/>
    </source>
</evidence>
<dbReference type="Pfam" id="PF06666">
    <property type="entry name" value="DUF1173"/>
    <property type="match status" value="1"/>
</dbReference>
<reference evidence="1 2" key="1">
    <citation type="submission" date="2016-04" db="EMBL/GenBank/DDBJ databases">
        <title>Acidithiobacillus ferrooxidans genome sequencing and assembly.</title>
        <authorList>
            <person name="Zhou Z."/>
        </authorList>
    </citation>
    <scope>NUCLEOTIDE SEQUENCE [LARGE SCALE GENOMIC DNA]</scope>
    <source>
        <strain evidence="1 2">BY0502</strain>
    </source>
</reference>